<evidence type="ECO:0000256" key="6">
    <source>
        <dbReference type="SAM" id="MobiDB-lite"/>
    </source>
</evidence>
<dbReference type="InterPro" id="IPR036388">
    <property type="entry name" value="WH-like_DNA-bd_sf"/>
</dbReference>
<dbReference type="GO" id="GO:0003677">
    <property type="term" value="F:DNA binding"/>
    <property type="evidence" value="ECO:0007669"/>
    <property type="project" value="UniProtKB-KW"/>
</dbReference>
<dbReference type="RefSeq" id="WP_182703782.1">
    <property type="nucleotide sequence ID" value="NZ_JACJII010000001.1"/>
</dbReference>
<feature type="region of interest" description="Disordered" evidence="6">
    <location>
        <begin position="464"/>
        <end position="549"/>
    </location>
</feature>
<evidence type="ECO:0000256" key="4">
    <source>
        <dbReference type="ARBA" id="ARBA00023125"/>
    </source>
</evidence>
<evidence type="ECO:0000256" key="1">
    <source>
        <dbReference type="ARBA" id="ARBA00010641"/>
    </source>
</evidence>
<evidence type="ECO:0000313" key="8">
    <source>
        <dbReference type="Proteomes" id="UP000539313"/>
    </source>
</evidence>
<dbReference type="Gene3D" id="1.10.10.10">
    <property type="entry name" value="Winged helix-like DNA-binding domain superfamily/Winged helix DNA-binding domain"/>
    <property type="match status" value="1"/>
</dbReference>
<dbReference type="GO" id="GO:0016987">
    <property type="term" value="F:sigma factor activity"/>
    <property type="evidence" value="ECO:0007669"/>
    <property type="project" value="UniProtKB-KW"/>
</dbReference>
<evidence type="ECO:0000256" key="3">
    <source>
        <dbReference type="ARBA" id="ARBA00023082"/>
    </source>
</evidence>
<gene>
    <name evidence="7" type="ORF">HNR21_000398</name>
</gene>
<keyword evidence="3" id="KW-0731">Sigma factor</keyword>
<comment type="similarity">
    <text evidence="1">Belongs to the sigma-70 factor family. ECF subfamily.</text>
</comment>
<keyword evidence="7" id="KW-0240">DNA-directed RNA polymerase</keyword>
<dbReference type="EMBL" id="JACJII010000001">
    <property type="protein sequence ID" value="MBA9001516.1"/>
    <property type="molecule type" value="Genomic_DNA"/>
</dbReference>
<keyword evidence="5" id="KW-0804">Transcription</keyword>
<evidence type="ECO:0000256" key="5">
    <source>
        <dbReference type="ARBA" id="ARBA00023163"/>
    </source>
</evidence>
<name>A0A7W3R6G9_9ACTN</name>
<keyword evidence="8" id="KW-1185">Reference proteome</keyword>
<feature type="region of interest" description="Disordered" evidence="6">
    <location>
        <begin position="254"/>
        <end position="273"/>
    </location>
</feature>
<organism evidence="7 8">
    <name type="scientific">Thermomonospora cellulosilytica</name>
    <dbReference type="NCBI Taxonomy" id="1411118"/>
    <lineage>
        <taxon>Bacteria</taxon>
        <taxon>Bacillati</taxon>
        <taxon>Actinomycetota</taxon>
        <taxon>Actinomycetes</taxon>
        <taxon>Streptosporangiales</taxon>
        <taxon>Thermomonosporaceae</taxon>
        <taxon>Thermomonospora</taxon>
    </lineage>
</organism>
<dbReference type="InterPro" id="IPR039425">
    <property type="entry name" value="RNA_pol_sigma-70-like"/>
</dbReference>
<dbReference type="Gene3D" id="1.10.1740.10">
    <property type="match status" value="1"/>
</dbReference>
<accession>A0A7W3R6G9</accession>
<evidence type="ECO:0000256" key="2">
    <source>
        <dbReference type="ARBA" id="ARBA00023015"/>
    </source>
</evidence>
<keyword evidence="4" id="KW-0238">DNA-binding</keyword>
<dbReference type="InterPro" id="IPR013324">
    <property type="entry name" value="RNA_pol_sigma_r3/r4-like"/>
</dbReference>
<dbReference type="SUPFAM" id="SSF88659">
    <property type="entry name" value="Sigma3 and sigma4 domains of RNA polymerase sigma factors"/>
    <property type="match status" value="1"/>
</dbReference>
<feature type="compositionally biased region" description="Basic and acidic residues" evidence="6">
    <location>
        <begin position="468"/>
        <end position="484"/>
    </location>
</feature>
<dbReference type="AlphaFoldDB" id="A0A7W3R6G9"/>
<feature type="compositionally biased region" description="Low complexity" evidence="6">
    <location>
        <begin position="490"/>
        <end position="515"/>
    </location>
</feature>
<keyword evidence="2" id="KW-0805">Transcription regulation</keyword>
<dbReference type="SUPFAM" id="SSF88946">
    <property type="entry name" value="Sigma2 domain of RNA polymerase sigma factors"/>
    <property type="match status" value="1"/>
</dbReference>
<dbReference type="GO" id="GO:0006352">
    <property type="term" value="P:DNA-templated transcription initiation"/>
    <property type="evidence" value="ECO:0007669"/>
    <property type="project" value="InterPro"/>
</dbReference>
<feature type="compositionally biased region" description="Pro residues" evidence="6">
    <location>
        <begin position="532"/>
        <end position="543"/>
    </location>
</feature>
<evidence type="ECO:0000313" key="7">
    <source>
        <dbReference type="EMBL" id="MBA9001516.1"/>
    </source>
</evidence>
<dbReference type="InterPro" id="IPR013325">
    <property type="entry name" value="RNA_pol_sigma_r2"/>
</dbReference>
<feature type="region of interest" description="Disordered" evidence="6">
    <location>
        <begin position="303"/>
        <end position="376"/>
    </location>
</feature>
<dbReference type="Proteomes" id="UP000539313">
    <property type="component" value="Unassembled WGS sequence"/>
</dbReference>
<reference evidence="7 8" key="1">
    <citation type="submission" date="2020-08" db="EMBL/GenBank/DDBJ databases">
        <title>Sequencing the genomes of 1000 actinobacteria strains.</title>
        <authorList>
            <person name="Klenk H.-P."/>
        </authorList>
    </citation>
    <scope>NUCLEOTIDE SEQUENCE [LARGE SCALE GENOMIC DNA]</scope>
    <source>
        <strain evidence="7 8">DSM 45823</strain>
    </source>
</reference>
<dbReference type="GO" id="GO:0000428">
    <property type="term" value="C:DNA-directed RNA polymerase complex"/>
    <property type="evidence" value="ECO:0007669"/>
    <property type="project" value="UniProtKB-KW"/>
</dbReference>
<dbReference type="PANTHER" id="PTHR43133:SF8">
    <property type="entry name" value="RNA POLYMERASE SIGMA FACTOR HI_1459-RELATED"/>
    <property type="match status" value="1"/>
</dbReference>
<sequence length="549" mass="58621">MNDHALVGALRSGDLVGPAALYDAYAERLYRYCRFRLPDDAARAALVDAFAAAGAHVHRLKDPGRFGPWLYAMTRLECLRREDAQGHLHPGEESGQRLTAWRAVQAMPPMSREILELKVRHQLAIPDLAAVLDLSQQEIRLALTRAHTDLEEALSAELLALQGAYGCPQRAAILRRWNGDPLTASLRRRLLKHARDCTACSAYGPRTVAPAKVYALLPNPLLPPSLRERVLTRLRNPDGQAGADITFGLDGFPVQSRSSMGQTRPDLPETSREGSGWTVALVTVGTVALVLMAATLAWLGQGKEDTPTTAAPEGALPSTASSERPWALDGTGPSPTWPLGAKGSSAPPTARPTPPVPATAQPGMPGASRSPGRPGHVPLTGMLAVAPRYIDLGGGCDGTIELLAQGGPIEWKVRTPSRVRLSQTSGKLANGQYAVLRLRVNRRPGSRGQEVITFQPGGVQVVVTWRTIPRERPNPRPTRPDRPTRPAPGRPTSTAPTTSPTRPDQSQTSTSTPSTSQPPPSSDPPQQGSGQPTPPPASGPSPSPEQTRP</sequence>
<protein>
    <submittedName>
        <fullName evidence="7">DNA-directed RNA polymerase specialized sigma24 family protein</fullName>
    </submittedName>
</protein>
<dbReference type="PANTHER" id="PTHR43133">
    <property type="entry name" value="RNA POLYMERASE ECF-TYPE SIGMA FACTO"/>
    <property type="match status" value="1"/>
</dbReference>
<comment type="caution">
    <text evidence="7">The sequence shown here is derived from an EMBL/GenBank/DDBJ whole genome shotgun (WGS) entry which is preliminary data.</text>
</comment>
<proteinExistence type="inferred from homology"/>